<gene>
    <name evidence="2" type="ORF">KZ820_14780</name>
</gene>
<reference evidence="2 3" key="1">
    <citation type="submission" date="2021-07" db="EMBL/GenBank/DDBJ databases">
        <title>Sphingomonas sp.</title>
        <authorList>
            <person name="Feng G."/>
            <person name="Li J."/>
            <person name="Pan M."/>
        </authorList>
    </citation>
    <scope>NUCLEOTIDE SEQUENCE [LARGE SCALE GENOMIC DNA]</scope>
    <source>
        <strain evidence="2 3">RRHST34</strain>
    </source>
</reference>
<evidence type="ECO:0000313" key="3">
    <source>
        <dbReference type="Proteomes" id="UP000759103"/>
    </source>
</evidence>
<accession>A0ABS7BQX0</accession>
<feature type="region of interest" description="Disordered" evidence="1">
    <location>
        <begin position="1"/>
        <end position="27"/>
    </location>
</feature>
<sequence>MKSTTLSLFRTKPAASTTKRINDDPRAGLTPVEAAMLERAVSARA</sequence>
<keyword evidence="3" id="KW-1185">Reference proteome</keyword>
<dbReference type="RefSeq" id="WP_219749368.1">
    <property type="nucleotide sequence ID" value="NZ_JAHXZN010000005.1"/>
</dbReference>
<feature type="compositionally biased region" description="Polar residues" evidence="1">
    <location>
        <begin position="1"/>
        <end position="19"/>
    </location>
</feature>
<evidence type="ECO:0000313" key="2">
    <source>
        <dbReference type="EMBL" id="MBW6532003.1"/>
    </source>
</evidence>
<name>A0ABS7BQX0_9SPHN</name>
<protein>
    <submittedName>
        <fullName evidence="2">Uncharacterized protein</fullName>
    </submittedName>
</protein>
<evidence type="ECO:0000256" key="1">
    <source>
        <dbReference type="SAM" id="MobiDB-lite"/>
    </source>
</evidence>
<organism evidence="2 3">
    <name type="scientific">Sphingomonas citri</name>
    <dbReference type="NCBI Taxonomy" id="2862499"/>
    <lineage>
        <taxon>Bacteria</taxon>
        <taxon>Pseudomonadati</taxon>
        <taxon>Pseudomonadota</taxon>
        <taxon>Alphaproteobacteria</taxon>
        <taxon>Sphingomonadales</taxon>
        <taxon>Sphingomonadaceae</taxon>
        <taxon>Sphingomonas</taxon>
    </lineage>
</organism>
<dbReference type="EMBL" id="JAHXZN010000005">
    <property type="protein sequence ID" value="MBW6532003.1"/>
    <property type="molecule type" value="Genomic_DNA"/>
</dbReference>
<proteinExistence type="predicted"/>
<comment type="caution">
    <text evidence="2">The sequence shown here is derived from an EMBL/GenBank/DDBJ whole genome shotgun (WGS) entry which is preliminary data.</text>
</comment>
<dbReference type="Proteomes" id="UP000759103">
    <property type="component" value="Unassembled WGS sequence"/>
</dbReference>